<keyword evidence="3" id="KW-1185">Reference proteome</keyword>
<evidence type="ECO:0000256" key="1">
    <source>
        <dbReference type="SAM" id="Phobius"/>
    </source>
</evidence>
<accession>A0A6I2L7A9</accession>
<dbReference type="AlphaFoldDB" id="A0A6I2L7A9"/>
<name>A0A6I2L7A9_9BURK</name>
<evidence type="ECO:0008006" key="4">
    <source>
        <dbReference type="Google" id="ProtNLM"/>
    </source>
</evidence>
<evidence type="ECO:0000313" key="2">
    <source>
        <dbReference type="EMBL" id="MRW93723.1"/>
    </source>
</evidence>
<organism evidence="2 3">
    <name type="scientific">Duganella guangzhouensis</name>
    <dbReference type="NCBI Taxonomy" id="2666084"/>
    <lineage>
        <taxon>Bacteria</taxon>
        <taxon>Pseudomonadati</taxon>
        <taxon>Pseudomonadota</taxon>
        <taxon>Betaproteobacteria</taxon>
        <taxon>Burkholderiales</taxon>
        <taxon>Oxalobacteraceae</taxon>
        <taxon>Telluria group</taxon>
        <taxon>Duganella</taxon>
    </lineage>
</organism>
<comment type="caution">
    <text evidence="2">The sequence shown here is derived from an EMBL/GenBank/DDBJ whole genome shotgun (WGS) entry which is preliminary data.</text>
</comment>
<gene>
    <name evidence="2" type="ORF">GJ699_27380</name>
</gene>
<dbReference type="Proteomes" id="UP000433309">
    <property type="component" value="Unassembled WGS sequence"/>
</dbReference>
<feature type="transmembrane region" description="Helical" evidence="1">
    <location>
        <begin position="62"/>
        <end position="84"/>
    </location>
</feature>
<protein>
    <recommendedName>
        <fullName evidence="4">DUF1640 domain-containing protein</fullName>
    </recommendedName>
</protein>
<dbReference type="EMBL" id="WKJK01000019">
    <property type="protein sequence ID" value="MRW93723.1"/>
    <property type="molecule type" value="Genomic_DNA"/>
</dbReference>
<keyword evidence="1" id="KW-1133">Transmembrane helix</keyword>
<reference evidence="2 3" key="1">
    <citation type="submission" date="2019-11" db="EMBL/GenBank/DDBJ databases">
        <title>Novel species isolated from a subtropical stream in China.</title>
        <authorList>
            <person name="Lu H."/>
        </authorList>
    </citation>
    <scope>NUCLEOTIDE SEQUENCE [LARGE SCALE GENOMIC DNA]</scope>
    <source>
        <strain evidence="2 3">FT80W</strain>
    </source>
</reference>
<keyword evidence="1" id="KW-0472">Membrane</keyword>
<proteinExistence type="predicted"/>
<sequence length="85" mass="9650">MELQELEKYFATKVDLMAFREEVAKQFGSLQAEIAKVHIEIISRDTKLASLETKIAQFETRIIKWFVATAMLLVAAAFAAGRYLP</sequence>
<dbReference type="RefSeq" id="WP_154382425.1">
    <property type="nucleotide sequence ID" value="NZ_WKJK01000019.1"/>
</dbReference>
<keyword evidence="1" id="KW-0812">Transmembrane</keyword>
<evidence type="ECO:0000313" key="3">
    <source>
        <dbReference type="Proteomes" id="UP000433309"/>
    </source>
</evidence>